<gene>
    <name evidence="2" type="ORF">HPG69_014032</name>
</gene>
<evidence type="ECO:0000256" key="1">
    <source>
        <dbReference type="SAM" id="MobiDB-lite"/>
    </source>
</evidence>
<protein>
    <submittedName>
        <fullName evidence="2">Uncharacterized protein</fullName>
    </submittedName>
</protein>
<evidence type="ECO:0000313" key="3">
    <source>
        <dbReference type="Proteomes" id="UP000551758"/>
    </source>
</evidence>
<proteinExistence type="predicted"/>
<feature type="compositionally biased region" description="Polar residues" evidence="1">
    <location>
        <begin position="29"/>
        <end position="49"/>
    </location>
</feature>
<comment type="caution">
    <text evidence="2">The sequence shown here is derived from an EMBL/GenBank/DDBJ whole genome shotgun (WGS) entry which is preliminary data.</text>
</comment>
<reference evidence="2 3" key="1">
    <citation type="journal article" date="2020" name="Mol. Biol. Evol.">
        <title>Interspecific Gene Flow and the Evolution of Specialization in Black and White Rhinoceros.</title>
        <authorList>
            <person name="Moodley Y."/>
            <person name="Westbury M.V."/>
            <person name="Russo I.M."/>
            <person name="Gopalakrishnan S."/>
            <person name="Rakotoarivelo A."/>
            <person name="Olsen R.A."/>
            <person name="Prost S."/>
            <person name="Tunstall T."/>
            <person name="Ryder O.A."/>
            <person name="Dalen L."/>
            <person name="Bruford M.W."/>
        </authorList>
    </citation>
    <scope>NUCLEOTIDE SEQUENCE [LARGE SCALE GENOMIC DNA]</scope>
    <source>
        <strain evidence="2">SBR-YM</strain>
        <tissue evidence="2">Skin</tissue>
    </source>
</reference>
<dbReference type="AlphaFoldDB" id="A0A7J7EN17"/>
<accession>A0A7J7EN17</accession>
<sequence>NEVMQEEDDEAHRRCEGCKHQSRLIPQISEPTSPPASISPLNTSLQTVSGDHYHPPPAQYEQLCLLSMARDLAANTTGWN</sequence>
<feature type="non-terminal residue" evidence="2">
    <location>
        <position position="1"/>
    </location>
</feature>
<dbReference type="EMBL" id="JACDTQ010002604">
    <property type="protein sequence ID" value="KAF5917103.1"/>
    <property type="molecule type" value="Genomic_DNA"/>
</dbReference>
<organism evidence="2 3">
    <name type="scientific">Diceros bicornis minor</name>
    <name type="common">South-central black rhinoceros</name>
    <dbReference type="NCBI Taxonomy" id="77932"/>
    <lineage>
        <taxon>Eukaryota</taxon>
        <taxon>Metazoa</taxon>
        <taxon>Chordata</taxon>
        <taxon>Craniata</taxon>
        <taxon>Vertebrata</taxon>
        <taxon>Euteleostomi</taxon>
        <taxon>Mammalia</taxon>
        <taxon>Eutheria</taxon>
        <taxon>Laurasiatheria</taxon>
        <taxon>Perissodactyla</taxon>
        <taxon>Rhinocerotidae</taxon>
        <taxon>Diceros</taxon>
    </lineage>
</organism>
<keyword evidence="3" id="KW-1185">Reference proteome</keyword>
<feature type="region of interest" description="Disordered" evidence="1">
    <location>
        <begin position="22"/>
        <end position="54"/>
    </location>
</feature>
<evidence type="ECO:0000313" key="2">
    <source>
        <dbReference type="EMBL" id="KAF5917103.1"/>
    </source>
</evidence>
<dbReference type="Proteomes" id="UP000551758">
    <property type="component" value="Unassembled WGS sequence"/>
</dbReference>
<name>A0A7J7EN17_DICBM</name>